<sequence length="725" mass="82017">MPRDIQIWDRGEDDTSTFTKIAKTVEKIEENPSPPPAPRRRRKRAEAPAAVIATNNEMAVPTGKDFTACYMELCKKHHLRPLPVICVTLPHSLDFTTDRVKMEDWKPILNSLSLDRSLRSISIRSRYQYRKPSEIGTQNFEEKVRTKGPVALSRCLLEWLSHSIGQCMRNSLSLTHLELEGIPFPPDCLAVLCVGLAGTETLKHLSLQRCYIGDAGCDLVCRAITDVRTIRSLNLSDCDLTSRCGTALAATLSRQKLSLYHDTWKQSLRYREPNIEAMPGLRKLTLSDNPHLGDSVVLELIAAIRDNLWLKAVELRHCGLTDRISDDLLELLEQNTSLTTLDLRQNPNLNENLVQEIQERLEGKDDGECDWSNSPRKDHKLSRTGLKKKTKKSNKENEVEGGDEQNNRRAPSSVSIATKRSKVLVPTSKDSKDDAPTEPAKKPSLHLDLQSRIKPIMEPTSSRDENQPSVRSSSKIDLQSKNEEKKKVVEITKELMHARTNHDRLLEESKRQDMLLAREKARREIAENKLRTLSSDLVDLENVLREKERETDGFLLVSQRSLNDICTSFDRLVELLESLTRNSELGRKSLEDSLAAGMDVKRRVDSIVRKTKSENLGRGYVVDVEDEEQVEIEEEETNVIVESPRFDAKKFVKSEGDVRRKQQAPLSPVRVERNIGDSPDVVGPSWKGLTLGRFDSGDKSNAAERARDIFLRFVSGEVDGNFALV</sequence>
<dbReference type="SUPFAM" id="SSF52047">
    <property type="entry name" value="RNI-like"/>
    <property type="match status" value="1"/>
</dbReference>
<evidence type="ECO:0000256" key="1">
    <source>
        <dbReference type="SAM" id="Coils"/>
    </source>
</evidence>
<evidence type="ECO:0000313" key="4">
    <source>
        <dbReference type="Proteomes" id="UP001258017"/>
    </source>
</evidence>
<dbReference type="Proteomes" id="UP001258017">
    <property type="component" value="Unassembled WGS sequence"/>
</dbReference>
<keyword evidence="4" id="KW-1185">Reference proteome</keyword>
<comment type="caution">
    <text evidence="3">The sequence shown here is derived from an EMBL/GenBank/DDBJ whole genome shotgun (WGS) entry which is preliminary data.</text>
</comment>
<dbReference type="SMART" id="SM00368">
    <property type="entry name" value="LRR_RI"/>
    <property type="match status" value="4"/>
</dbReference>
<feature type="compositionally biased region" description="Polar residues" evidence="2">
    <location>
        <begin position="408"/>
        <end position="418"/>
    </location>
</feature>
<organism evidence="3 4">
    <name type="scientific">Odynerus spinipes</name>
    <dbReference type="NCBI Taxonomy" id="1348599"/>
    <lineage>
        <taxon>Eukaryota</taxon>
        <taxon>Metazoa</taxon>
        <taxon>Ecdysozoa</taxon>
        <taxon>Arthropoda</taxon>
        <taxon>Hexapoda</taxon>
        <taxon>Insecta</taxon>
        <taxon>Pterygota</taxon>
        <taxon>Neoptera</taxon>
        <taxon>Endopterygota</taxon>
        <taxon>Hymenoptera</taxon>
        <taxon>Apocrita</taxon>
        <taxon>Aculeata</taxon>
        <taxon>Vespoidea</taxon>
        <taxon>Vespidae</taxon>
        <taxon>Eumeninae</taxon>
        <taxon>Odynerus</taxon>
    </lineage>
</organism>
<feature type="compositionally biased region" description="Polar residues" evidence="2">
    <location>
        <begin position="467"/>
        <end position="477"/>
    </location>
</feature>
<reference evidence="3" key="1">
    <citation type="submission" date="2021-08" db="EMBL/GenBank/DDBJ databases">
        <authorList>
            <person name="Misof B."/>
            <person name="Oliver O."/>
            <person name="Podsiadlowski L."/>
            <person name="Donath A."/>
            <person name="Peters R."/>
            <person name="Mayer C."/>
            <person name="Rust J."/>
            <person name="Gunkel S."/>
            <person name="Lesny P."/>
            <person name="Martin S."/>
            <person name="Oeyen J.P."/>
            <person name="Petersen M."/>
            <person name="Panagiotis P."/>
            <person name="Wilbrandt J."/>
            <person name="Tanja T."/>
        </authorList>
    </citation>
    <scope>NUCLEOTIDE SEQUENCE</scope>
    <source>
        <strain evidence="3">GBR_01_08_01A</strain>
        <tissue evidence="3">Thorax + abdomen</tissue>
    </source>
</reference>
<dbReference type="GO" id="GO:0044782">
    <property type="term" value="P:cilium organization"/>
    <property type="evidence" value="ECO:0007669"/>
    <property type="project" value="TreeGrafter"/>
</dbReference>
<gene>
    <name evidence="3" type="ORF">KPH14_006953</name>
</gene>
<evidence type="ECO:0000256" key="2">
    <source>
        <dbReference type="SAM" id="MobiDB-lite"/>
    </source>
</evidence>
<dbReference type="GO" id="GO:0036064">
    <property type="term" value="C:ciliary basal body"/>
    <property type="evidence" value="ECO:0007669"/>
    <property type="project" value="TreeGrafter"/>
</dbReference>
<feature type="compositionally biased region" description="Basic and acidic residues" evidence="2">
    <location>
        <begin position="429"/>
        <end position="441"/>
    </location>
</feature>
<feature type="region of interest" description="Disordered" evidence="2">
    <location>
        <begin position="25"/>
        <end position="46"/>
    </location>
</feature>
<dbReference type="Gene3D" id="3.80.10.10">
    <property type="entry name" value="Ribonuclease Inhibitor"/>
    <property type="match status" value="2"/>
</dbReference>
<dbReference type="InterPro" id="IPR032675">
    <property type="entry name" value="LRR_dom_sf"/>
</dbReference>
<dbReference type="PANTHER" id="PTHR24110">
    <property type="entry name" value="CENTROSOMAL PROTEIN OF 78 KDA"/>
    <property type="match status" value="1"/>
</dbReference>
<dbReference type="AlphaFoldDB" id="A0AAD9RRL4"/>
<feature type="coiled-coil region" evidence="1">
    <location>
        <begin position="488"/>
        <end position="550"/>
    </location>
</feature>
<keyword evidence="1" id="KW-0175">Coiled coil</keyword>
<dbReference type="PANTHER" id="PTHR24110:SF3">
    <property type="entry name" value="CENTROSOMAL PROTEIN OF 78 KDA"/>
    <property type="match status" value="1"/>
</dbReference>
<evidence type="ECO:0000313" key="3">
    <source>
        <dbReference type="EMBL" id="KAK2584595.1"/>
    </source>
</evidence>
<dbReference type="EMBL" id="JAIFRP010000026">
    <property type="protein sequence ID" value="KAK2584595.1"/>
    <property type="molecule type" value="Genomic_DNA"/>
</dbReference>
<feature type="region of interest" description="Disordered" evidence="2">
    <location>
        <begin position="361"/>
        <end position="485"/>
    </location>
</feature>
<name>A0AAD9RRL4_9HYME</name>
<accession>A0AAD9RRL4</accession>
<proteinExistence type="predicted"/>
<dbReference type="GO" id="GO:0005813">
    <property type="term" value="C:centrosome"/>
    <property type="evidence" value="ECO:0007669"/>
    <property type="project" value="TreeGrafter"/>
</dbReference>
<dbReference type="PRINTS" id="PR02062">
    <property type="entry name" value="CENTROSOME78"/>
</dbReference>
<dbReference type="InterPro" id="IPR001611">
    <property type="entry name" value="Leu-rich_rpt"/>
</dbReference>
<protein>
    <recommendedName>
        <fullName evidence="5">Centrosomal protein of 78 kDa</fullName>
    </recommendedName>
</protein>
<dbReference type="Pfam" id="PF13516">
    <property type="entry name" value="LRR_6"/>
    <property type="match status" value="2"/>
</dbReference>
<evidence type="ECO:0008006" key="5">
    <source>
        <dbReference type="Google" id="ProtNLM"/>
    </source>
</evidence>
<feature type="compositionally biased region" description="Basic residues" evidence="2">
    <location>
        <begin position="377"/>
        <end position="392"/>
    </location>
</feature>
<reference evidence="3" key="2">
    <citation type="journal article" date="2023" name="Commun. Biol.">
        <title>Intrasexual cuticular hydrocarbon dimorphism in a wasp sheds light on hydrocarbon biosynthesis genes in Hymenoptera.</title>
        <authorList>
            <person name="Moris V.C."/>
            <person name="Podsiadlowski L."/>
            <person name="Martin S."/>
            <person name="Oeyen J.P."/>
            <person name="Donath A."/>
            <person name="Petersen M."/>
            <person name="Wilbrandt J."/>
            <person name="Misof B."/>
            <person name="Liedtke D."/>
            <person name="Thamm M."/>
            <person name="Scheiner R."/>
            <person name="Schmitt T."/>
            <person name="Niehuis O."/>
        </authorList>
    </citation>
    <scope>NUCLEOTIDE SEQUENCE</scope>
    <source>
        <strain evidence="3">GBR_01_08_01A</strain>
    </source>
</reference>
<dbReference type="InterPro" id="IPR026212">
    <property type="entry name" value="Cep78"/>
</dbReference>